<dbReference type="InterPro" id="IPR029058">
    <property type="entry name" value="AB_hydrolase_fold"/>
</dbReference>
<keyword evidence="2 3" id="KW-0378">Hydrolase</keyword>
<dbReference type="ESTHER" id="micte-a0a147ewf8">
    <property type="family name" value="Carb_B_Bacteria"/>
</dbReference>
<dbReference type="Pfam" id="PF00135">
    <property type="entry name" value="COesterase"/>
    <property type="match status" value="1"/>
</dbReference>
<dbReference type="InterPro" id="IPR002018">
    <property type="entry name" value="CarbesteraseB"/>
</dbReference>
<dbReference type="InterPro" id="IPR019826">
    <property type="entry name" value="Carboxylesterase_B_AS"/>
</dbReference>
<evidence type="ECO:0000313" key="5">
    <source>
        <dbReference type="EMBL" id="KTR94006.1"/>
    </source>
</evidence>
<dbReference type="GO" id="GO:0016787">
    <property type="term" value="F:hydrolase activity"/>
    <property type="evidence" value="ECO:0007669"/>
    <property type="project" value="UniProtKB-KW"/>
</dbReference>
<name>A0A147EWF8_MICTE</name>
<dbReference type="AlphaFoldDB" id="A0A147EWF8"/>
<dbReference type="RefSeq" id="WP_058624022.1">
    <property type="nucleotide sequence ID" value="NZ_LDRT01000067.1"/>
</dbReference>
<comment type="similarity">
    <text evidence="1 3">Belongs to the type-B carboxylesterase/lipase family.</text>
</comment>
<evidence type="ECO:0000256" key="2">
    <source>
        <dbReference type="ARBA" id="ARBA00022801"/>
    </source>
</evidence>
<evidence type="ECO:0000256" key="3">
    <source>
        <dbReference type="RuleBase" id="RU361235"/>
    </source>
</evidence>
<gene>
    <name evidence="5" type="ORF">NS220_10625</name>
</gene>
<dbReference type="PROSITE" id="PS00122">
    <property type="entry name" value="CARBOXYLESTERASE_B_1"/>
    <property type="match status" value="1"/>
</dbReference>
<dbReference type="EMBL" id="LDRT01000067">
    <property type="protein sequence ID" value="KTR94006.1"/>
    <property type="molecule type" value="Genomic_DNA"/>
</dbReference>
<dbReference type="Proteomes" id="UP000075025">
    <property type="component" value="Unassembled WGS sequence"/>
</dbReference>
<dbReference type="SUPFAM" id="SSF53474">
    <property type="entry name" value="alpha/beta-Hydrolases"/>
    <property type="match status" value="1"/>
</dbReference>
<accession>A0A147EWF8</accession>
<evidence type="ECO:0000259" key="4">
    <source>
        <dbReference type="Pfam" id="PF00135"/>
    </source>
</evidence>
<proteinExistence type="inferred from homology"/>
<dbReference type="InterPro" id="IPR050309">
    <property type="entry name" value="Type-B_Carboxylest/Lipase"/>
</dbReference>
<organism evidence="5 6">
    <name type="scientific">Microbacterium testaceum</name>
    <name type="common">Aureobacterium testaceum</name>
    <name type="synonym">Brevibacterium testaceum</name>
    <dbReference type="NCBI Taxonomy" id="2033"/>
    <lineage>
        <taxon>Bacteria</taxon>
        <taxon>Bacillati</taxon>
        <taxon>Actinomycetota</taxon>
        <taxon>Actinomycetes</taxon>
        <taxon>Micrococcales</taxon>
        <taxon>Microbacteriaceae</taxon>
        <taxon>Microbacterium</taxon>
    </lineage>
</organism>
<comment type="caution">
    <text evidence="5">The sequence shown here is derived from an EMBL/GenBank/DDBJ whole genome shotgun (WGS) entry which is preliminary data.</text>
</comment>
<reference evidence="5 6" key="1">
    <citation type="journal article" date="2016" name="Front. Microbiol.">
        <title>Genomic Resource of Rice Seed Associated Bacteria.</title>
        <authorList>
            <person name="Midha S."/>
            <person name="Bansal K."/>
            <person name="Sharma S."/>
            <person name="Kumar N."/>
            <person name="Patil P.P."/>
            <person name="Chaudhry V."/>
            <person name="Patil P.B."/>
        </authorList>
    </citation>
    <scope>NUCLEOTIDE SEQUENCE [LARGE SCALE GENOMIC DNA]</scope>
    <source>
        <strain evidence="5 6">NS220</strain>
    </source>
</reference>
<evidence type="ECO:0000256" key="1">
    <source>
        <dbReference type="ARBA" id="ARBA00005964"/>
    </source>
</evidence>
<feature type="domain" description="Carboxylesterase type B" evidence="4">
    <location>
        <begin position="7"/>
        <end position="498"/>
    </location>
</feature>
<sequence length="526" mass="54459">MDAAVLATTSKGRVRGFRRGRTAVFLGIPFAQPPVGPLRFAAPVPVEPWEGDRDATAYGPTAQRGDAGITLIPEPSVPGDATLNVNVFAPADRDPDAALPVLVWIHGGGYTSGSPASRWYDGDAFARDGVITVVISYRIGFDGFGLIEGAPANRGLRDQIAALEWVRDEIGAFGGDPARVTVAGQSAGGGAVLALMASPAASGLFHGAMVISPAIGAVTVDAARRFTERVAALAGVAADREGFATVPEERLIALQKAAGKPARGRALAVLAALFDEGLPLGPVVDGDVLPRHPLETLAAKPGVPLVIGSTDDEFTMLTSRYRAALRVVPVSLALAVLGLGRSRRRAYLERTRRRGTAAVLGGYATDRVIRATVLRAARATAVALAEAERTADAATTASGAPTAARSAKKTAGAAASHGGSLAVSRPATWVYRFAWSSPVFGGACHCLDVPFWFDHLDADGVTAIAGDSPPRALADQVHGAAVAFVRDGDPGWPRWDAADRRARVFDVTASAPPVEVGAYADVDPLV</sequence>
<dbReference type="OrthoDB" id="3199405at2"/>
<evidence type="ECO:0000313" key="6">
    <source>
        <dbReference type="Proteomes" id="UP000075025"/>
    </source>
</evidence>
<dbReference type="Gene3D" id="3.40.50.1820">
    <property type="entry name" value="alpha/beta hydrolase"/>
    <property type="match status" value="1"/>
</dbReference>
<protein>
    <recommendedName>
        <fullName evidence="3">Carboxylic ester hydrolase</fullName>
        <ecNumber evidence="3">3.1.1.-</ecNumber>
    </recommendedName>
</protein>
<dbReference type="PANTHER" id="PTHR11559">
    <property type="entry name" value="CARBOXYLESTERASE"/>
    <property type="match status" value="1"/>
</dbReference>
<dbReference type="PATRIC" id="fig|2033.6.peg.3264"/>
<dbReference type="EC" id="3.1.1.-" evidence="3"/>